<dbReference type="EMBL" id="CAICTM010000238">
    <property type="protein sequence ID" value="CAB9505658.1"/>
    <property type="molecule type" value="Genomic_DNA"/>
</dbReference>
<accession>A0A9N8H8F9</accession>
<evidence type="ECO:0000256" key="1">
    <source>
        <dbReference type="SAM" id="MobiDB-lite"/>
    </source>
</evidence>
<gene>
    <name evidence="2" type="ORF">SEMRO_239_G095730.1</name>
</gene>
<dbReference type="Proteomes" id="UP001153069">
    <property type="component" value="Unassembled WGS sequence"/>
</dbReference>
<comment type="caution">
    <text evidence="2">The sequence shown here is derived from an EMBL/GenBank/DDBJ whole genome shotgun (WGS) entry which is preliminary data.</text>
</comment>
<protein>
    <submittedName>
        <fullName evidence="2">Uncharacterized protein</fullName>
    </submittedName>
</protein>
<organism evidence="2 3">
    <name type="scientific">Seminavis robusta</name>
    <dbReference type="NCBI Taxonomy" id="568900"/>
    <lineage>
        <taxon>Eukaryota</taxon>
        <taxon>Sar</taxon>
        <taxon>Stramenopiles</taxon>
        <taxon>Ochrophyta</taxon>
        <taxon>Bacillariophyta</taxon>
        <taxon>Bacillariophyceae</taxon>
        <taxon>Bacillariophycidae</taxon>
        <taxon>Naviculales</taxon>
        <taxon>Naviculaceae</taxon>
        <taxon>Seminavis</taxon>
    </lineage>
</organism>
<reference evidence="2" key="1">
    <citation type="submission" date="2020-06" db="EMBL/GenBank/DDBJ databases">
        <authorList>
            <consortium name="Plant Systems Biology data submission"/>
        </authorList>
    </citation>
    <scope>NUCLEOTIDE SEQUENCE</scope>
    <source>
        <strain evidence="2">D6</strain>
    </source>
</reference>
<keyword evidence="3" id="KW-1185">Reference proteome</keyword>
<dbReference type="AlphaFoldDB" id="A0A9N8H8F9"/>
<feature type="compositionally biased region" description="Acidic residues" evidence="1">
    <location>
        <begin position="60"/>
        <end position="75"/>
    </location>
</feature>
<evidence type="ECO:0000313" key="3">
    <source>
        <dbReference type="Proteomes" id="UP001153069"/>
    </source>
</evidence>
<proteinExistence type="predicted"/>
<feature type="region of interest" description="Disordered" evidence="1">
    <location>
        <begin position="40"/>
        <end position="90"/>
    </location>
</feature>
<name>A0A9N8H8F9_9STRA</name>
<evidence type="ECO:0000313" key="2">
    <source>
        <dbReference type="EMBL" id="CAB9505658.1"/>
    </source>
</evidence>
<sequence>MMVPDVDGDEEDVHGHEETFDHFIAKEVDDVAGEDEAIADGEDVVPPGGDAFANPANENDRDDDEEEDNKQEEAEEIKPCSAFTKSQRDS</sequence>